<evidence type="ECO:0000256" key="1">
    <source>
        <dbReference type="SAM" id="MobiDB-lite"/>
    </source>
</evidence>
<dbReference type="EMBL" id="CAJVPJ010003357">
    <property type="protein sequence ID" value="CAG8638871.1"/>
    <property type="molecule type" value="Genomic_DNA"/>
</dbReference>
<proteinExistence type="predicted"/>
<dbReference type="AlphaFoldDB" id="A0A9N9GW70"/>
<dbReference type="InterPro" id="IPR001870">
    <property type="entry name" value="B30.2/SPRY"/>
</dbReference>
<evidence type="ECO:0000313" key="4">
    <source>
        <dbReference type="EMBL" id="CAG8638871.1"/>
    </source>
</evidence>
<dbReference type="PANTHER" id="PTHR12864">
    <property type="entry name" value="RAN BINDING PROTEIN 9-RELATED"/>
    <property type="match status" value="1"/>
</dbReference>
<reference evidence="4" key="1">
    <citation type="submission" date="2021-06" db="EMBL/GenBank/DDBJ databases">
        <authorList>
            <person name="Kallberg Y."/>
            <person name="Tangrot J."/>
            <person name="Rosling A."/>
        </authorList>
    </citation>
    <scope>NUCLEOTIDE SEQUENCE</scope>
    <source>
        <strain evidence="4">IA702</strain>
    </source>
</reference>
<dbReference type="InterPro" id="IPR003877">
    <property type="entry name" value="SPRY_dom"/>
</dbReference>
<keyword evidence="5" id="KW-1185">Reference proteome</keyword>
<sequence length="450" mass="50065">GSSGGYYGGYSSNSRWVFWYYGPYGDRSCGNLCIATFSLLAIIVLTIIGCFIHHCIRSRKRKNHQPNSETSHSTDDHYASPSTNLYSQSTDLEIGSIPPSYENEPPAPEPIAWYGQKHEASAEAYEAGEKFTRDYPPQEKSPSNAEISDIINKGGASAYRFEHDSQVGTRQQTTILNDGRLIQFNGKEDATVQTNYPFVVPSLTTDEISTSRDESNESKDVKYEKGEKNMKNGEKFMRMPMPMPVPTSKPTTPKVSSELLPYTLSESDQKRSSHTSLNAVGNPENVLHYFEITVLSNTNPKKTTIAIGLATKPYPPFRLPGWNLYSVGYHSDDGRKFNDAFGGREYGPEWGKVGDTVGCGYYPATGYVFFTKNGKNLGTAFTGIRHLWYPTVGADGPCKLEVNFGDGRPFRYNEARGFGPTGPLLLVYNFEFYKIQESASYYAVAGLPFE</sequence>
<name>A0A9N9GW70_9GLOM</name>
<organism evidence="4 5">
    <name type="scientific">Paraglomus occultum</name>
    <dbReference type="NCBI Taxonomy" id="144539"/>
    <lineage>
        <taxon>Eukaryota</taxon>
        <taxon>Fungi</taxon>
        <taxon>Fungi incertae sedis</taxon>
        <taxon>Mucoromycota</taxon>
        <taxon>Glomeromycotina</taxon>
        <taxon>Glomeromycetes</taxon>
        <taxon>Paraglomerales</taxon>
        <taxon>Paraglomeraceae</taxon>
        <taxon>Paraglomus</taxon>
    </lineage>
</organism>
<keyword evidence="2" id="KW-1133">Transmembrane helix</keyword>
<feature type="non-terminal residue" evidence="4">
    <location>
        <position position="450"/>
    </location>
</feature>
<dbReference type="Proteomes" id="UP000789572">
    <property type="component" value="Unassembled WGS sequence"/>
</dbReference>
<feature type="transmembrane region" description="Helical" evidence="2">
    <location>
        <begin position="34"/>
        <end position="56"/>
    </location>
</feature>
<keyword evidence="2" id="KW-0812">Transmembrane</keyword>
<feature type="region of interest" description="Disordered" evidence="1">
    <location>
        <begin position="206"/>
        <end position="225"/>
    </location>
</feature>
<feature type="region of interest" description="Disordered" evidence="1">
    <location>
        <begin position="62"/>
        <end position="83"/>
    </location>
</feature>
<feature type="domain" description="B30.2/SPRY" evidence="3">
    <location>
        <begin position="190"/>
        <end position="409"/>
    </location>
</feature>
<keyword evidence="2" id="KW-0472">Membrane</keyword>
<accession>A0A9N9GW70</accession>
<dbReference type="SMART" id="SM00449">
    <property type="entry name" value="SPRY"/>
    <property type="match status" value="1"/>
</dbReference>
<evidence type="ECO:0000259" key="3">
    <source>
        <dbReference type="PROSITE" id="PS50188"/>
    </source>
</evidence>
<dbReference type="PROSITE" id="PS50188">
    <property type="entry name" value="B302_SPRY"/>
    <property type="match status" value="1"/>
</dbReference>
<gene>
    <name evidence="4" type="ORF">POCULU_LOCUS9309</name>
</gene>
<feature type="region of interest" description="Disordered" evidence="1">
    <location>
        <begin position="236"/>
        <end position="255"/>
    </location>
</feature>
<protein>
    <submittedName>
        <fullName evidence="4">3857_t:CDS:1</fullName>
    </submittedName>
</protein>
<dbReference type="Gene3D" id="2.60.120.920">
    <property type="match status" value="1"/>
</dbReference>
<dbReference type="OrthoDB" id="258495at2759"/>
<dbReference type="InterPro" id="IPR050618">
    <property type="entry name" value="Ubq-SigPath_Reg"/>
</dbReference>
<comment type="caution">
    <text evidence="4">The sequence shown here is derived from an EMBL/GenBank/DDBJ whole genome shotgun (WGS) entry which is preliminary data.</text>
</comment>
<feature type="compositionally biased region" description="Basic and acidic residues" evidence="1">
    <location>
        <begin position="209"/>
        <end position="225"/>
    </location>
</feature>
<evidence type="ECO:0000256" key="2">
    <source>
        <dbReference type="SAM" id="Phobius"/>
    </source>
</evidence>
<feature type="non-terminal residue" evidence="4">
    <location>
        <position position="1"/>
    </location>
</feature>
<dbReference type="InterPro" id="IPR043136">
    <property type="entry name" value="B30.2/SPRY_sf"/>
</dbReference>
<dbReference type="SUPFAM" id="SSF49899">
    <property type="entry name" value="Concanavalin A-like lectins/glucanases"/>
    <property type="match status" value="1"/>
</dbReference>
<dbReference type="InterPro" id="IPR013320">
    <property type="entry name" value="ConA-like_dom_sf"/>
</dbReference>
<evidence type="ECO:0000313" key="5">
    <source>
        <dbReference type="Proteomes" id="UP000789572"/>
    </source>
</evidence>
<dbReference type="Pfam" id="PF00622">
    <property type="entry name" value="SPRY"/>
    <property type="match status" value="1"/>
</dbReference>